<name>A0ABN7AE99_9HEMI</name>
<sequence>MKCFSKPISELAEPGVNIQPRCSVLLLKFPVPWSIYILTVPFPRATASRPRCIGIGLGRGRRESEMSDTTRAFSDEKDNVTMGTMALSVAPRRLFKQTSDTPRSPSRSPRLLLAFAA</sequence>
<gene>
    <name evidence="1" type="ORF">NTJ_02497</name>
</gene>
<evidence type="ECO:0000313" key="1">
    <source>
        <dbReference type="EMBL" id="BES89689.1"/>
    </source>
</evidence>
<organism evidence="1 2">
    <name type="scientific">Nesidiocoris tenuis</name>
    <dbReference type="NCBI Taxonomy" id="355587"/>
    <lineage>
        <taxon>Eukaryota</taxon>
        <taxon>Metazoa</taxon>
        <taxon>Ecdysozoa</taxon>
        <taxon>Arthropoda</taxon>
        <taxon>Hexapoda</taxon>
        <taxon>Insecta</taxon>
        <taxon>Pterygota</taxon>
        <taxon>Neoptera</taxon>
        <taxon>Paraneoptera</taxon>
        <taxon>Hemiptera</taxon>
        <taxon>Heteroptera</taxon>
        <taxon>Panheteroptera</taxon>
        <taxon>Cimicomorpha</taxon>
        <taxon>Miridae</taxon>
        <taxon>Dicyphina</taxon>
        <taxon>Nesidiocoris</taxon>
    </lineage>
</organism>
<protein>
    <submittedName>
        <fullName evidence="1">Uncharacterized protein</fullName>
    </submittedName>
</protein>
<evidence type="ECO:0000313" key="2">
    <source>
        <dbReference type="Proteomes" id="UP001307889"/>
    </source>
</evidence>
<reference evidence="1 2" key="1">
    <citation type="submission" date="2023-09" db="EMBL/GenBank/DDBJ databases">
        <title>Nesidiocoris tenuis whole genome shotgun sequence.</title>
        <authorList>
            <person name="Shibata T."/>
            <person name="Shimoda M."/>
            <person name="Kobayashi T."/>
            <person name="Uehara T."/>
        </authorList>
    </citation>
    <scope>NUCLEOTIDE SEQUENCE [LARGE SCALE GENOMIC DNA]</scope>
    <source>
        <strain evidence="1 2">Japan</strain>
    </source>
</reference>
<dbReference type="Proteomes" id="UP001307889">
    <property type="component" value="Chromosome 1"/>
</dbReference>
<proteinExistence type="predicted"/>
<accession>A0ABN7AE99</accession>
<keyword evidence="2" id="KW-1185">Reference proteome</keyword>
<dbReference type="EMBL" id="AP028909">
    <property type="protein sequence ID" value="BES89689.1"/>
    <property type="molecule type" value="Genomic_DNA"/>
</dbReference>